<dbReference type="AlphaFoldDB" id="A0A086KZL1"/>
<evidence type="ECO:0000313" key="3">
    <source>
        <dbReference type="Proteomes" id="UP000028828"/>
    </source>
</evidence>
<gene>
    <name evidence="2" type="ORF">TGP89_314487</name>
</gene>
<dbReference type="VEuPathDB" id="ToxoDB:TGP89_314487"/>
<dbReference type="Proteomes" id="UP000028828">
    <property type="component" value="Unassembled WGS sequence"/>
</dbReference>
<reference evidence="2 3" key="1">
    <citation type="submission" date="2014-03" db="EMBL/GenBank/DDBJ databases">
        <authorList>
            <person name="Sibley D."/>
            <person name="Venepally P."/>
            <person name="Karamycheva S."/>
            <person name="Hadjithomas M."/>
            <person name="Khan A."/>
            <person name="Brunk B."/>
            <person name="Roos D."/>
            <person name="Caler E."/>
            <person name="Lorenzi H."/>
        </authorList>
    </citation>
    <scope>NUCLEOTIDE SEQUENCE [LARGE SCALE GENOMIC DNA]</scope>
    <source>
        <strain evidence="3">p89</strain>
    </source>
</reference>
<keyword evidence="1 2" id="KW-0812">Transmembrane</keyword>
<dbReference type="EMBL" id="AEYI02000403">
    <property type="protein sequence ID" value="KFG49829.1"/>
    <property type="molecule type" value="Genomic_DNA"/>
</dbReference>
<feature type="transmembrane region" description="Helical" evidence="1">
    <location>
        <begin position="20"/>
        <end position="39"/>
    </location>
</feature>
<keyword evidence="1" id="KW-1133">Transmembrane helix</keyword>
<accession>A0A086KZL1</accession>
<sequence length="100" mass="10883">MASHPDGDRVEENVFSITDVNSFCLSLFCFVVAMYFVPFRVATPRVAKQSAYALSFFCRRPGSGPGDAVTARKCTATGSVVSQRMPNFGRASYNFGAALR</sequence>
<proteinExistence type="predicted"/>
<protein>
    <submittedName>
        <fullName evidence="2">Putative transmembrane protein</fullName>
    </submittedName>
</protein>
<evidence type="ECO:0000256" key="1">
    <source>
        <dbReference type="SAM" id="Phobius"/>
    </source>
</evidence>
<keyword evidence="1" id="KW-0472">Membrane</keyword>
<evidence type="ECO:0000313" key="2">
    <source>
        <dbReference type="EMBL" id="KFG49829.1"/>
    </source>
</evidence>
<organism evidence="2 3">
    <name type="scientific">Toxoplasma gondii p89</name>
    <dbReference type="NCBI Taxonomy" id="943119"/>
    <lineage>
        <taxon>Eukaryota</taxon>
        <taxon>Sar</taxon>
        <taxon>Alveolata</taxon>
        <taxon>Apicomplexa</taxon>
        <taxon>Conoidasida</taxon>
        <taxon>Coccidia</taxon>
        <taxon>Eucoccidiorida</taxon>
        <taxon>Eimeriorina</taxon>
        <taxon>Sarcocystidae</taxon>
        <taxon>Toxoplasma</taxon>
    </lineage>
</organism>
<name>A0A086KZL1_TOXGO</name>
<comment type="caution">
    <text evidence="2">The sequence shown here is derived from an EMBL/GenBank/DDBJ whole genome shotgun (WGS) entry which is preliminary data.</text>
</comment>